<sequence>MNRLRPGFAVCLVLAAVGAGSAAVLPAITGHLHEKHEGQAFAVAHALEVPAGAVDSTVCRGDGQVACWETSEPVAVVANMLLHSMEARAGKVGSSVRYSSPITTTGSHFSADSHLVRVNFGSHSAMAWVEPIVERDADGVASVIGARVSLNAG</sequence>
<accession>A0A2S6IBY9</accession>
<gene>
    <name evidence="2" type="ORF">CLV92_1276</name>
</gene>
<reference evidence="2 3" key="1">
    <citation type="submission" date="2018-02" db="EMBL/GenBank/DDBJ databases">
        <title>Genomic Encyclopedia of Archaeal and Bacterial Type Strains, Phase II (KMG-II): from individual species to whole genera.</title>
        <authorList>
            <person name="Goeker M."/>
        </authorList>
    </citation>
    <scope>NUCLEOTIDE SEQUENCE [LARGE SCALE GENOMIC DNA]</scope>
    <source>
        <strain evidence="2 3">DSM 22857</strain>
    </source>
</reference>
<dbReference type="EMBL" id="PTJD01000027">
    <property type="protein sequence ID" value="PPK90186.1"/>
    <property type="molecule type" value="Genomic_DNA"/>
</dbReference>
<keyword evidence="1" id="KW-0732">Signal</keyword>
<evidence type="ECO:0000313" key="2">
    <source>
        <dbReference type="EMBL" id="PPK90186.1"/>
    </source>
</evidence>
<dbReference type="AlphaFoldDB" id="A0A2S6IBY9"/>
<organism evidence="2 3">
    <name type="scientific">Kineococcus xinjiangensis</name>
    <dbReference type="NCBI Taxonomy" id="512762"/>
    <lineage>
        <taxon>Bacteria</taxon>
        <taxon>Bacillati</taxon>
        <taxon>Actinomycetota</taxon>
        <taxon>Actinomycetes</taxon>
        <taxon>Kineosporiales</taxon>
        <taxon>Kineosporiaceae</taxon>
        <taxon>Kineococcus</taxon>
    </lineage>
</organism>
<protein>
    <submittedName>
        <fullName evidence="2">Uncharacterized protein</fullName>
    </submittedName>
</protein>
<evidence type="ECO:0000313" key="3">
    <source>
        <dbReference type="Proteomes" id="UP000239485"/>
    </source>
</evidence>
<feature type="signal peptide" evidence="1">
    <location>
        <begin position="1"/>
        <end position="22"/>
    </location>
</feature>
<comment type="caution">
    <text evidence="2">The sequence shown here is derived from an EMBL/GenBank/DDBJ whole genome shotgun (WGS) entry which is preliminary data.</text>
</comment>
<dbReference type="RefSeq" id="WP_104435919.1">
    <property type="nucleotide sequence ID" value="NZ_PTJD01000027.1"/>
</dbReference>
<evidence type="ECO:0000256" key="1">
    <source>
        <dbReference type="SAM" id="SignalP"/>
    </source>
</evidence>
<feature type="chain" id="PRO_5015665148" evidence="1">
    <location>
        <begin position="23"/>
        <end position="153"/>
    </location>
</feature>
<keyword evidence="3" id="KW-1185">Reference proteome</keyword>
<dbReference type="Proteomes" id="UP000239485">
    <property type="component" value="Unassembled WGS sequence"/>
</dbReference>
<proteinExistence type="predicted"/>
<name>A0A2S6IBY9_9ACTN</name>